<evidence type="ECO:0000313" key="3">
    <source>
        <dbReference type="Proteomes" id="UP000662618"/>
    </source>
</evidence>
<keyword evidence="1" id="KW-1133">Transmembrane helix</keyword>
<dbReference type="EMBL" id="CAJIMS010000001">
    <property type="protein sequence ID" value="CAD7801654.1"/>
    <property type="molecule type" value="Genomic_DNA"/>
</dbReference>
<evidence type="ECO:0000256" key="1">
    <source>
        <dbReference type="SAM" id="Phobius"/>
    </source>
</evidence>
<evidence type="ECO:0000313" key="2">
    <source>
        <dbReference type="EMBL" id="CAD7801654.1"/>
    </source>
</evidence>
<feature type="transmembrane region" description="Helical" evidence="1">
    <location>
        <begin position="28"/>
        <end position="45"/>
    </location>
</feature>
<name>A0A9N8ME55_9FLAO</name>
<proteinExistence type="predicted"/>
<sequence length="47" mass="5434">MTGYENLIFKTFFPNPKGRKKCFSKNSLTINVFLTSGIKYIFILAKN</sequence>
<organism evidence="2 3">
    <name type="scientific">Chryseobacterium aquaeductus</name>
    <dbReference type="NCBI Taxonomy" id="2675056"/>
    <lineage>
        <taxon>Bacteria</taxon>
        <taxon>Pseudomonadati</taxon>
        <taxon>Bacteroidota</taxon>
        <taxon>Flavobacteriia</taxon>
        <taxon>Flavobacteriales</taxon>
        <taxon>Weeksellaceae</taxon>
        <taxon>Chryseobacterium group</taxon>
        <taxon>Chryseobacterium</taxon>
    </lineage>
</organism>
<keyword evidence="3" id="KW-1185">Reference proteome</keyword>
<accession>A0A9N8ME55</accession>
<gene>
    <name evidence="2" type="ORF">CHRY9390_00808</name>
</gene>
<protein>
    <submittedName>
        <fullName evidence="2">Uncharacterized protein</fullName>
    </submittedName>
</protein>
<dbReference type="Proteomes" id="UP000662618">
    <property type="component" value="Unassembled WGS sequence"/>
</dbReference>
<keyword evidence="1" id="KW-0472">Membrane</keyword>
<dbReference type="AlphaFoldDB" id="A0A9N8ME55"/>
<reference evidence="2" key="1">
    <citation type="submission" date="2020-12" db="EMBL/GenBank/DDBJ databases">
        <authorList>
            <person name="Rodrigo-Torres L."/>
            <person name="Arahal R. D."/>
            <person name="Lucena T."/>
        </authorList>
    </citation>
    <scope>NUCLEOTIDE SEQUENCE</scope>
    <source>
        <strain evidence="2">CECT 9390</strain>
    </source>
</reference>
<comment type="caution">
    <text evidence="2">The sequence shown here is derived from an EMBL/GenBank/DDBJ whole genome shotgun (WGS) entry which is preliminary data.</text>
</comment>
<keyword evidence="1" id="KW-0812">Transmembrane</keyword>